<name>A0A7R9HGU4_TIMPO</name>
<organism evidence="2">
    <name type="scientific">Timema poppense</name>
    <name type="common">Walking stick</name>
    <dbReference type="NCBI Taxonomy" id="170557"/>
    <lineage>
        <taxon>Eukaryota</taxon>
        <taxon>Metazoa</taxon>
        <taxon>Ecdysozoa</taxon>
        <taxon>Arthropoda</taxon>
        <taxon>Hexapoda</taxon>
        <taxon>Insecta</taxon>
        <taxon>Pterygota</taxon>
        <taxon>Neoptera</taxon>
        <taxon>Polyneoptera</taxon>
        <taxon>Phasmatodea</taxon>
        <taxon>Timematodea</taxon>
        <taxon>Timematoidea</taxon>
        <taxon>Timematidae</taxon>
        <taxon>Timema</taxon>
    </lineage>
</organism>
<evidence type="ECO:0000313" key="2">
    <source>
        <dbReference type="EMBL" id="CAD7421172.1"/>
    </source>
</evidence>
<reference evidence="2" key="1">
    <citation type="submission" date="2020-11" db="EMBL/GenBank/DDBJ databases">
        <authorList>
            <person name="Tran Van P."/>
        </authorList>
    </citation>
    <scope>NUCLEOTIDE SEQUENCE</scope>
</reference>
<protein>
    <submittedName>
        <fullName evidence="2">Uncharacterized protein</fullName>
    </submittedName>
</protein>
<feature type="compositionally biased region" description="Polar residues" evidence="1">
    <location>
        <begin position="162"/>
        <end position="173"/>
    </location>
</feature>
<dbReference type="EMBL" id="OD044732">
    <property type="protein sequence ID" value="CAD7421172.1"/>
    <property type="molecule type" value="Genomic_DNA"/>
</dbReference>
<evidence type="ECO:0000256" key="1">
    <source>
        <dbReference type="SAM" id="MobiDB-lite"/>
    </source>
</evidence>
<dbReference type="AlphaFoldDB" id="A0A7R9HGU4"/>
<gene>
    <name evidence="2" type="ORF">TPSB3V08_LOCUS14587</name>
</gene>
<sequence length="265" mass="29898">MIFSSNSLSPGVVMPYKPPVLDNQFQRNSTSSSGTLIDSQVIYVHRYWEKLKSKVRSRKMLMRRRAMSIKGSKPPQTSPMDTEITAQVMSIQPFLDEEIDTPWDSDYHHLQDAIAATTAATEHPVPICTLNSTNTISVTSPLTSYSPSPWNSPAQTPADEMQLTTATTSQSFTPGKHSRATVKAPPAKQSRSSEEVFIQQSTKFVELEVKARLDQLKEFHNFKLKQEAELYDLKMEVEKALLRDAVLTVELKEKQLANMNSRESY</sequence>
<feature type="compositionally biased region" description="Polar residues" evidence="1">
    <location>
        <begin position="142"/>
        <end position="155"/>
    </location>
</feature>
<accession>A0A7R9HGU4</accession>
<proteinExistence type="predicted"/>
<feature type="region of interest" description="Disordered" evidence="1">
    <location>
        <begin position="142"/>
        <end position="193"/>
    </location>
</feature>